<dbReference type="PANTHER" id="PTHR43400:SF10">
    <property type="entry name" value="3-OXOSTEROID 1-DEHYDROGENASE"/>
    <property type="match status" value="1"/>
</dbReference>
<evidence type="ECO:0000259" key="10">
    <source>
        <dbReference type="SMART" id="SM00900"/>
    </source>
</evidence>
<feature type="signal peptide" evidence="9">
    <location>
        <begin position="1"/>
        <end position="23"/>
    </location>
</feature>
<comment type="catalytic activity">
    <reaction evidence="8">
        <text>dihydrourocanate + A = urocanate + AH2</text>
        <dbReference type="Rhea" id="RHEA:36059"/>
        <dbReference type="ChEBI" id="CHEBI:13193"/>
        <dbReference type="ChEBI" id="CHEBI:17499"/>
        <dbReference type="ChEBI" id="CHEBI:27247"/>
        <dbReference type="ChEBI" id="CHEBI:72991"/>
        <dbReference type="EC" id="1.3.99.33"/>
    </reaction>
</comment>
<dbReference type="RefSeq" id="WP_301629365.1">
    <property type="nucleotide sequence ID" value="NZ_BORS01000013.1"/>
</dbReference>
<dbReference type="GO" id="GO:0008202">
    <property type="term" value="P:steroid metabolic process"/>
    <property type="evidence" value="ECO:0007669"/>
    <property type="project" value="UniProtKB-ARBA"/>
</dbReference>
<dbReference type="EMBL" id="BORS01000013">
    <property type="protein sequence ID" value="GIO43939.1"/>
    <property type="molecule type" value="Genomic_DNA"/>
</dbReference>
<comment type="cofactor">
    <cofactor evidence="1">
        <name>FMN</name>
        <dbReference type="ChEBI" id="CHEBI:58210"/>
    </cofactor>
</comment>
<dbReference type="Pfam" id="PF04205">
    <property type="entry name" value="FMN_bind"/>
    <property type="match status" value="1"/>
</dbReference>
<evidence type="ECO:0000256" key="5">
    <source>
        <dbReference type="ARBA" id="ARBA00022630"/>
    </source>
</evidence>
<feature type="domain" description="FMN-binding" evidence="10">
    <location>
        <begin position="55"/>
        <end position="129"/>
    </location>
</feature>
<keyword evidence="12" id="KW-1185">Reference proteome</keyword>
<dbReference type="Gene3D" id="3.90.700.10">
    <property type="entry name" value="Succinate dehydrogenase/fumarate reductase flavoprotein, catalytic domain"/>
    <property type="match status" value="1"/>
</dbReference>
<protein>
    <recommendedName>
        <fullName evidence="4">Urocanate reductase</fullName>
        <ecNumber evidence="3">1.3.99.33</ecNumber>
    </recommendedName>
</protein>
<organism evidence="11 12">
    <name type="scientific">Paenibacillus apis</name>
    <dbReference type="NCBI Taxonomy" id="1792174"/>
    <lineage>
        <taxon>Bacteria</taxon>
        <taxon>Bacillati</taxon>
        <taxon>Bacillota</taxon>
        <taxon>Bacilli</taxon>
        <taxon>Bacillales</taxon>
        <taxon>Paenibacillaceae</taxon>
        <taxon>Paenibacillus</taxon>
    </lineage>
</organism>
<dbReference type="InterPro" id="IPR003953">
    <property type="entry name" value="FAD-dep_OxRdtase_2_FAD-bd"/>
</dbReference>
<reference evidence="11" key="1">
    <citation type="submission" date="2021-03" db="EMBL/GenBank/DDBJ databases">
        <title>Antimicrobial resistance genes in bacteria isolated from Japanese honey, and their potential for conferring macrolide and lincosamide resistance in the American foulbrood pathogen Paenibacillus larvae.</title>
        <authorList>
            <person name="Okamoto M."/>
            <person name="Kumagai M."/>
            <person name="Kanamori H."/>
            <person name="Takamatsu D."/>
        </authorList>
    </citation>
    <scope>NUCLEOTIDE SEQUENCE</scope>
    <source>
        <strain evidence="11">J41TS4</strain>
    </source>
</reference>
<dbReference type="PROSITE" id="PS51257">
    <property type="entry name" value="PROKAR_LIPOPROTEIN"/>
    <property type="match status" value="1"/>
</dbReference>
<feature type="chain" id="PRO_5039467580" description="Urocanate reductase" evidence="9">
    <location>
        <begin position="24"/>
        <end position="603"/>
    </location>
</feature>
<dbReference type="InterPro" id="IPR036188">
    <property type="entry name" value="FAD/NAD-bd_sf"/>
</dbReference>
<evidence type="ECO:0000256" key="2">
    <source>
        <dbReference type="ARBA" id="ARBA00001974"/>
    </source>
</evidence>
<proteinExistence type="predicted"/>
<dbReference type="SUPFAM" id="SSF56425">
    <property type="entry name" value="Succinate dehydrogenase/fumarate reductase flavoprotein, catalytic domain"/>
    <property type="match status" value="1"/>
</dbReference>
<evidence type="ECO:0000256" key="6">
    <source>
        <dbReference type="ARBA" id="ARBA00022827"/>
    </source>
</evidence>
<evidence type="ECO:0000256" key="1">
    <source>
        <dbReference type="ARBA" id="ARBA00001917"/>
    </source>
</evidence>
<evidence type="ECO:0000256" key="8">
    <source>
        <dbReference type="ARBA" id="ARBA00049922"/>
    </source>
</evidence>
<dbReference type="AlphaFoldDB" id="A0A919Y3T5"/>
<sequence>MSRIWKKALIVMMGALLVFSLAACGNSGNSGNKAANEASGSGVYKAGTYTSFAKGNNGDVTVEVVFDANAIVSVTVKDHKETQGISDPAIEKIPQGIVTGQTLAVDVISGATNTSNAILTAVEDCVKQAGGDIDALKAAAAVREGDKTDSEMSTDVVIIGAGGTGLAAAGSAFEQGAKVVVLEKQGNVGGSTALSGGGIAATGTRFQEEIGVKDTPEDWMKLWKERQSTSNPDSQYPDYDRVTKFMDDAVDTTHWLVDYMNHKYARVEGYGLDPVARLHFPEKGGAELISNLEKTVREKGIDILLETKATELLTDEQGAVVGVKAENAEGTLTVHAKKVIIAAGGFAKNEEMMQRFLPQFVEDIDISAAAAGSTGDGILMAEKIGAALYEDPWVIGLGMGSRIQELGGLSWDTTKILVNEKGNRFFNENSHYAIVTNQVVNHEQVWMVIDSSEANTKTIESIQGLLPNDEIATGGTVQELADAMAVPADALTATIDTFNSGVASGKDAFNKEKETLIGINKGPYYAFKFYPKTMGTFGGVKVDEHYRVLKEDGTVIPNLYAGGEAANRSIYNQVYMSGSAVQYALTSGRLSGAHAANAMKEGQ</sequence>
<evidence type="ECO:0000256" key="3">
    <source>
        <dbReference type="ARBA" id="ARBA00013137"/>
    </source>
</evidence>
<evidence type="ECO:0000256" key="4">
    <source>
        <dbReference type="ARBA" id="ARBA00015872"/>
    </source>
</evidence>
<dbReference type="Gene3D" id="3.90.1010.20">
    <property type="match status" value="1"/>
</dbReference>
<keyword evidence="7" id="KW-0560">Oxidoreductase</keyword>
<dbReference type="Pfam" id="PF00890">
    <property type="entry name" value="FAD_binding_2"/>
    <property type="match status" value="1"/>
</dbReference>
<dbReference type="InterPro" id="IPR027477">
    <property type="entry name" value="Succ_DH/fumarate_Rdtase_cat_sf"/>
</dbReference>
<comment type="caution">
    <text evidence="11">The sequence shown here is derived from an EMBL/GenBank/DDBJ whole genome shotgun (WGS) entry which is preliminary data.</text>
</comment>
<comment type="cofactor">
    <cofactor evidence="2">
        <name>FAD</name>
        <dbReference type="ChEBI" id="CHEBI:57692"/>
    </cofactor>
</comment>
<evidence type="ECO:0000256" key="7">
    <source>
        <dbReference type="ARBA" id="ARBA00023002"/>
    </source>
</evidence>
<dbReference type="InterPro" id="IPR007329">
    <property type="entry name" value="FMN-bd"/>
</dbReference>
<evidence type="ECO:0000313" key="11">
    <source>
        <dbReference type="EMBL" id="GIO43939.1"/>
    </source>
</evidence>
<evidence type="ECO:0000256" key="9">
    <source>
        <dbReference type="SAM" id="SignalP"/>
    </source>
</evidence>
<accession>A0A919Y3T5</accession>
<keyword evidence="5" id="KW-0285">Flavoprotein</keyword>
<evidence type="ECO:0000313" key="12">
    <source>
        <dbReference type="Proteomes" id="UP000678895"/>
    </source>
</evidence>
<dbReference type="SUPFAM" id="SSF51905">
    <property type="entry name" value="FAD/NAD(P)-binding domain"/>
    <property type="match status" value="1"/>
</dbReference>
<dbReference type="InterPro" id="IPR050315">
    <property type="entry name" value="FAD-oxidoreductase_2"/>
</dbReference>
<keyword evidence="9" id="KW-0732">Signal</keyword>
<dbReference type="PANTHER" id="PTHR43400">
    <property type="entry name" value="FUMARATE REDUCTASE"/>
    <property type="match status" value="1"/>
</dbReference>
<dbReference type="Proteomes" id="UP000678895">
    <property type="component" value="Unassembled WGS sequence"/>
</dbReference>
<name>A0A919Y3T5_9BACL</name>
<dbReference type="GO" id="GO:0016020">
    <property type="term" value="C:membrane"/>
    <property type="evidence" value="ECO:0007669"/>
    <property type="project" value="InterPro"/>
</dbReference>
<dbReference type="SMART" id="SM00900">
    <property type="entry name" value="FMN_bind"/>
    <property type="match status" value="1"/>
</dbReference>
<dbReference type="GO" id="GO:0033765">
    <property type="term" value="F:steroid dehydrogenase activity, acting on the CH-CH group of donors"/>
    <property type="evidence" value="ECO:0007669"/>
    <property type="project" value="UniProtKB-ARBA"/>
</dbReference>
<dbReference type="EC" id="1.3.99.33" evidence="3"/>
<dbReference type="GO" id="GO:0010181">
    <property type="term" value="F:FMN binding"/>
    <property type="evidence" value="ECO:0007669"/>
    <property type="project" value="InterPro"/>
</dbReference>
<dbReference type="Gene3D" id="3.50.50.60">
    <property type="entry name" value="FAD/NAD(P)-binding domain"/>
    <property type="match status" value="1"/>
</dbReference>
<gene>
    <name evidence="11" type="primary">urdA_2</name>
    <name evidence="11" type="ORF">J41TS4_36970</name>
</gene>
<keyword evidence="6" id="KW-0274">FAD</keyword>